<dbReference type="InterPro" id="IPR011009">
    <property type="entry name" value="Kinase-like_dom_sf"/>
</dbReference>
<reference evidence="3" key="1">
    <citation type="submission" date="2022-11" db="UniProtKB">
        <authorList>
            <consortium name="WormBaseParasite"/>
        </authorList>
    </citation>
    <scope>IDENTIFICATION</scope>
</reference>
<dbReference type="Proteomes" id="UP000887581">
    <property type="component" value="Unplaced"/>
</dbReference>
<feature type="domain" description="Protein kinase" evidence="1">
    <location>
        <begin position="1"/>
        <end position="313"/>
    </location>
</feature>
<dbReference type="PROSITE" id="PS50011">
    <property type="entry name" value="PROTEIN_KINASE_DOM"/>
    <property type="match status" value="1"/>
</dbReference>
<sequence length="313" mass="36395">MEIAVRSGSFSASYGRSRLLNELRSKKIFIAVRYADKRYVAVKMEKISRGKQTRAKCQYKKPEGNYLEHEFMVYRNLRGRGVPHVHWFGIVGGCKAMVMDLAGPALEELFTYCRRRFSLKTVLMLADQMLDRIQCMHDAGYVHGDLTSDTFVMGIEENFAKLYLLNMKYASKYVNIRGGRRKHIPYKENVEFYGSLCFSSLNRHLGTVASRRDDLESYVYIILYFLKGNLPWQLPGTSDEFEWVLETKASLPVEVLCHGLPVQFAIALNYCRALKFEDEPDYLFIRRLFRNLFKSLAYEETLEHLDSSTAHHQ</sequence>
<dbReference type="GO" id="GO:0004672">
    <property type="term" value="F:protein kinase activity"/>
    <property type="evidence" value="ECO:0007669"/>
    <property type="project" value="InterPro"/>
</dbReference>
<dbReference type="Gene3D" id="1.10.510.10">
    <property type="entry name" value="Transferase(Phosphotransferase) domain 1"/>
    <property type="match status" value="1"/>
</dbReference>
<dbReference type="InterPro" id="IPR000719">
    <property type="entry name" value="Prot_kinase_dom"/>
</dbReference>
<protein>
    <submittedName>
        <fullName evidence="3">Protein kinase domain-containing protein</fullName>
    </submittedName>
</protein>
<evidence type="ECO:0000313" key="3">
    <source>
        <dbReference type="WBParaSite" id="sdigi.contig5.g653.t1"/>
    </source>
</evidence>
<dbReference type="PANTHER" id="PTHR11909">
    <property type="entry name" value="CASEIN KINASE-RELATED"/>
    <property type="match status" value="1"/>
</dbReference>
<evidence type="ECO:0000259" key="1">
    <source>
        <dbReference type="PROSITE" id="PS50011"/>
    </source>
</evidence>
<dbReference type="SUPFAM" id="SSF56112">
    <property type="entry name" value="Protein kinase-like (PK-like)"/>
    <property type="match status" value="1"/>
</dbReference>
<evidence type="ECO:0000313" key="2">
    <source>
        <dbReference type="Proteomes" id="UP000887581"/>
    </source>
</evidence>
<dbReference type="CDD" id="cd14016">
    <property type="entry name" value="STKc_CK1"/>
    <property type="match status" value="1"/>
</dbReference>
<keyword evidence="2" id="KW-1185">Reference proteome</keyword>
<dbReference type="WBParaSite" id="sdigi.contig5.g653.t1">
    <property type="protein sequence ID" value="sdigi.contig5.g653.t1"/>
    <property type="gene ID" value="sdigi.contig5.g653"/>
</dbReference>
<dbReference type="GO" id="GO:0005524">
    <property type="term" value="F:ATP binding"/>
    <property type="evidence" value="ECO:0007669"/>
    <property type="project" value="InterPro"/>
</dbReference>
<proteinExistence type="predicted"/>
<accession>A0A915Q2V9</accession>
<dbReference type="AlphaFoldDB" id="A0A915Q2V9"/>
<dbReference type="InterPro" id="IPR050235">
    <property type="entry name" value="CK1_Ser-Thr_kinase"/>
</dbReference>
<organism evidence="2 3">
    <name type="scientific">Setaria digitata</name>
    <dbReference type="NCBI Taxonomy" id="48799"/>
    <lineage>
        <taxon>Eukaryota</taxon>
        <taxon>Metazoa</taxon>
        <taxon>Ecdysozoa</taxon>
        <taxon>Nematoda</taxon>
        <taxon>Chromadorea</taxon>
        <taxon>Rhabditida</taxon>
        <taxon>Spirurina</taxon>
        <taxon>Spiruromorpha</taxon>
        <taxon>Filarioidea</taxon>
        <taxon>Setariidae</taxon>
        <taxon>Setaria</taxon>
    </lineage>
</organism>
<name>A0A915Q2V9_9BILA</name>